<evidence type="ECO:0000313" key="5">
    <source>
        <dbReference type="Proteomes" id="UP000319557"/>
    </source>
</evidence>
<dbReference type="OrthoDB" id="281398at2"/>
<reference evidence="4 5" key="1">
    <citation type="submission" date="2019-02" db="EMBL/GenBank/DDBJ databases">
        <title>Deep-cultivation of Planctomycetes and their phenomic and genomic characterization uncovers novel biology.</title>
        <authorList>
            <person name="Wiegand S."/>
            <person name="Jogler M."/>
            <person name="Boedeker C."/>
            <person name="Pinto D."/>
            <person name="Vollmers J."/>
            <person name="Rivas-Marin E."/>
            <person name="Kohn T."/>
            <person name="Peeters S.H."/>
            <person name="Heuer A."/>
            <person name="Rast P."/>
            <person name="Oberbeckmann S."/>
            <person name="Bunk B."/>
            <person name="Jeske O."/>
            <person name="Meyerdierks A."/>
            <person name="Storesund J.E."/>
            <person name="Kallscheuer N."/>
            <person name="Luecker S."/>
            <person name="Lage O.M."/>
            <person name="Pohl T."/>
            <person name="Merkel B.J."/>
            <person name="Hornburger P."/>
            <person name="Mueller R.-W."/>
            <person name="Bruemmer F."/>
            <person name="Labrenz M."/>
            <person name="Spormann A.M."/>
            <person name="Op den Camp H."/>
            <person name="Overmann J."/>
            <person name="Amann R."/>
            <person name="Jetten M.S.M."/>
            <person name="Mascher T."/>
            <person name="Medema M.H."/>
            <person name="Devos D.P."/>
            <person name="Kaster A.-K."/>
            <person name="Ovreas L."/>
            <person name="Rohde M."/>
            <person name="Galperin M.Y."/>
            <person name="Jogler C."/>
        </authorList>
    </citation>
    <scope>NUCLEOTIDE SEQUENCE [LARGE SCALE GENOMIC DNA]</scope>
    <source>
        <strain evidence="4 5">EC9</strain>
    </source>
</reference>
<feature type="transmembrane region" description="Helical" evidence="2">
    <location>
        <begin position="166"/>
        <end position="189"/>
    </location>
</feature>
<organism evidence="4 5">
    <name type="scientific">Rosistilla ulvae</name>
    <dbReference type="NCBI Taxonomy" id="1930277"/>
    <lineage>
        <taxon>Bacteria</taxon>
        <taxon>Pseudomonadati</taxon>
        <taxon>Planctomycetota</taxon>
        <taxon>Planctomycetia</taxon>
        <taxon>Pirellulales</taxon>
        <taxon>Pirellulaceae</taxon>
        <taxon>Rosistilla</taxon>
    </lineage>
</organism>
<evidence type="ECO:0000313" key="4">
    <source>
        <dbReference type="EMBL" id="QDS90493.1"/>
    </source>
</evidence>
<protein>
    <recommendedName>
        <fullName evidence="3">DUF6677 domain-containing protein</fullName>
    </recommendedName>
</protein>
<keyword evidence="2" id="KW-0472">Membrane</keyword>
<proteinExistence type="predicted"/>
<keyword evidence="2" id="KW-0812">Transmembrane</keyword>
<keyword evidence="2" id="KW-1133">Transmembrane helix</keyword>
<evidence type="ECO:0000259" key="3">
    <source>
        <dbReference type="Pfam" id="PF20382"/>
    </source>
</evidence>
<dbReference type="Proteomes" id="UP000319557">
    <property type="component" value="Chromosome"/>
</dbReference>
<evidence type="ECO:0000256" key="2">
    <source>
        <dbReference type="SAM" id="Phobius"/>
    </source>
</evidence>
<dbReference type="KEGG" id="ruv:EC9_47020"/>
<accession>A0A517M6K9</accession>
<dbReference type="Pfam" id="PF20382">
    <property type="entry name" value="DUF6677"/>
    <property type="match status" value="1"/>
</dbReference>
<name>A0A517M6K9_9BACT</name>
<dbReference type="RefSeq" id="WP_145348302.1">
    <property type="nucleotide sequence ID" value="NZ_CP036261.1"/>
</dbReference>
<feature type="transmembrane region" description="Helical" evidence="2">
    <location>
        <begin position="59"/>
        <end position="86"/>
    </location>
</feature>
<feature type="region of interest" description="Disordered" evidence="1">
    <location>
        <begin position="1"/>
        <end position="20"/>
    </location>
</feature>
<feature type="domain" description="DUF6677" evidence="3">
    <location>
        <begin position="36"/>
        <end position="194"/>
    </location>
</feature>
<keyword evidence="5" id="KW-1185">Reference proteome</keyword>
<dbReference type="EMBL" id="CP036261">
    <property type="protein sequence ID" value="QDS90493.1"/>
    <property type="molecule type" value="Genomic_DNA"/>
</dbReference>
<evidence type="ECO:0000256" key="1">
    <source>
        <dbReference type="SAM" id="MobiDB-lite"/>
    </source>
</evidence>
<dbReference type="InterPro" id="IPR046499">
    <property type="entry name" value="DUF6677"/>
</dbReference>
<feature type="compositionally biased region" description="Polar residues" evidence="1">
    <location>
        <begin position="1"/>
        <end position="11"/>
    </location>
</feature>
<gene>
    <name evidence="4" type="ORF">EC9_47020</name>
</gene>
<feature type="compositionally biased region" description="Basic and acidic residues" evidence="1">
    <location>
        <begin position="194"/>
        <end position="217"/>
    </location>
</feature>
<dbReference type="AlphaFoldDB" id="A0A517M6K9"/>
<sequence length="217" mass="23756">MSSSRSENNPSAIHPGPGDRVVEVDGQTVYLRKPALAAVLAWLIPGAGHLYQGRTRKGWMFMICILVTYFFGFAIGGGHVVYASWINGDKRWHYLCQLPVGLVALPALIEGNNMRKHTVRGVTTADWKPYFGELMSPPRRPLQENDADDLAGWYAERGAGYEMGTWYTMIAGLLNVLVIFDAFAGPLAIPISGKSERSPKDEKEGEASEAKSQEGAA</sequence>
<feature type="region of interest" description="Disordered" evidence="1">
    <location>
        <begin position="191"/>
        <end position="217"/>
    </location>
</feature>